<evidence type="ECO:0000259" key="5">
    <source>
        <dbReference type="Pfam" id="PF00905"/>
    </source>
</evidence>
<proteinExistence type="inferred from homology"/>
<dbReference type="SUPFAM" id="SSF56519">
    <property type="entry name" value="Penicillin binding protein dimerisation domain"/>
    <property type="match status" value="1"/>
</dbReference>
<keyword evidence="3 4" id="KW-0472">Membrane</keyword>
<reference evidence="7" key="1">
    <citation type="submission" date="2022-01" db="EMBL/GenBank/DDBJ databases">
        <authorList>
            <person name="Criscuolo A."/>
        </authorList>
    </citation>
    <scope>NUCLEOTIDE SEQUENCE</scope>
    <source>
        <strain evidence="7">CIP111893</strain>
    </source>
</reference>
<dbReference type="InterPro" id="IPR036138">
    <property type="entry name" value="PBP_dimer_sf"/>
</dbReference>
<evidence type="ECO:0000256" key="3">
    <source>
        <dbReference type="ARBA" id="ARBA00023136"/>
    </source>
</evidence>
<feature type="domain" description="Penicillin-binding protein transpeptidase" evidence="5">
    <location>
        <begin position="291"/>
        <end position="609"/>
    </location>
</feature>
<evidence type="ECO:0000256" key="1">
    <source>
        <dbReference type="ARBA" id="ARBA00004370"/>
    </source>
</evidence>
<gene>
    <name evidence="7" type="primary">pbpI</name>
    <name evidence="7" type="ORF">PAECIP111893_05307</name>
</gene>
<dbReference type="Pfam" id="PF00905">
    <property type="entry name" value="Transpeptidase"/>
    <property type="match status" value="1"/>
</dbReference>
<dbReference type="PANTHER" id="PTHR30627">
    <property type="entry name" value="PEPTIDOGLYCAN D,D-TRANSPEPTIDASE"/>
    <property type="match status" value="1"/>
</dbReference>
<feature type="domain" description="Penicillin-binding protein dimerisation" evidence="6">
    <location>
        <begin position="77"/>
        <end position="246"/>
    </location>
</feature>
<dbReference type="InterPro" id="IPR001460">
    <property type="entry name" value="PCN-bd_Tpept"/>
</dbReference>
<feature type="transmembrane region" description="Helical" evidence="4">
    <location>
        <begin position="24"/>
        <end position="44"/>
    </location>
</feature>
<name>A0ABN8HAD0_9BACL</name>
<comment type="caution">
    <text evidence="7">The sequence shown here is derived from an EMBL/GenBank/DDBJ whole genome shotgun (WGS) entry which is preliminary data.</text>
</comment>
<keyword evidence="8" id="KW-1185">Reference proteome</keyword>
<dbReference type="InterPro" id="IPR012338">
    <property type="entry name" value="Beta-lactam/transpept-like"/>
</dbReference>
<dbReference type="Gene3D" id="3.40.710.10">
    <property type="entry name" value="DD-peptidase/beta-lactamase superfamily"/>
    <property type="match status" value="1"/>
</dbReference>
<dbReference type="Gene3D" id="3.90.1310.10">
    <property type="entry name" value="Penicillin-binding protein 2a (Domain 2)"/>
    <property type="match status" value="1"/>
</dbReference>
<sequence>MDLHNDSDRKPSAVNYRWQRQKRVFAVLMGMSAILMLFIVRLGWLQLAPSAPAVNLGTNNMRREAVAQREKSLELDSGRGDFVDRHGQAMTGESYRALAIFPLQERARGDATAIAKLAAALSVPTDELKRWMRELQAPSFWQGKGESVPHRLTAEQLGTIGKLRIGGVRVMPYRNRYPGSYQAMHAIGYVSQHPEWLRIRYASELAAGRMKLTDRIGGAGLERSLERLLRGVGPTIASYYTDGANKPLNGLDMRLLGPSNPYYPLQIVTTIDLALQNEIEAYVDASGLDEGAVVVLDAANGDIIAMVSRPQLSPSSLGAKGTDTANHAIRAVAPGSIFKLVTAAAALEAGLTEEEEHFECDGEYGRYGLHCWKEGGHGRITMHEALAQSCNIAFATIAERLSARELSAAADKLGIGRLVGWAEPERFAPLGRPLRLLEEEEAGGLFASIPVRRDGGQLAQTGIGQRDVRMTPLQAANLIVTLLHEGRVNAPRLVSEIRYANGQRMVALPQQAAPSQYGRIAPETARALLRGMVAVVSDGTARSIRQGTWAVAGKSGTAETVRSGIARSHQWFAGYGPVNAPRYTVAVLAENRPPNTANKATALFRGIMDLLAAHETTMGRGHGNAPF</sequence>
<organism evidence="7 8">
    <name type="scientific">Paenibacillus plantiphilus</name>
    <dbReference type="NCBI Taxonomy" id="2905650"/>
    <lineage>
        <taxon>Bacteria</taxon>
        <taxon>Bacillati</taxon>
        <taxon>Bacillota</taxon>
        <taxon>Bacilli</taxon>
        <taxon>Bacillales</taxon>
        <taxon>Paenibacillaceae</taxon>
        <taxon>Paenibacillus</taxon>
    </lineage>
</organism>
<comment type="similarity">
    <text evidence="2">Belongs to the transpeptidase family.</text>
</comment>
<keyword evidence="4" id="KW-1133">Transmembrane helix</keyword>
<protein>
    <submittedName>
        <fullName evidence="7">Penicillin-binding protein 4B</fullName>
    </submittedName>
</protein>
<dbReference type="RefSeq" id="WP_236347611.1">
    <property type="nucleotide sequence ID" value="NZ_CAKMMF010000055.1"/>
</dbReference>
<keyword evidence="4" id="KW-0812">Transmembrane</keyword>
<evidence type="ECO:0000313" key="8">
    <source>
        <dbReference type="Proteomes" id="UP000838686"/>
    </source>
</evidence>
<evidence type="ECO:0000313" key="7">
    <source>
        <dbReference type="EMBL" id="CAH1225933.1"/>
    </source>
</evidence>
<dbReference type="Proteomes" id="UP000838686">
    <property type="component" value="Unassembled WGS sequence"/>
</dbReference>
<dbReference type="PANTHER" id="PTHR30627:SF24">
    <property type="entry name" value="PENICILLIN-BINDING PROTEIN 4B"/>
    <property type="match status" value="1"/>
</dbReference>
<dbReference type="InterPro" id="IPR050515">
    <property type="entry name" value="Beta-lactam/transpept"/>
</dbReference>
<dbReference type="InterPro" id="IPR005311">
    <property type="entry name" value="PBP_dimer"/>
</dbReference>
<evidence type="ECO:0000256" key="2">
    <source>
        <dbReference type="ARBA" id="ARBA00007171"/>
    </source>
</evidence>
<dbReference type="SUPFAM" id="SSF56601">
    <property type="entry name" value="beta-lactamase/transpeptidase-like"/>
    <property type="match status" value="1"/>
</dbReference>
<evidence type="ECO:0000259" key="6">
    <source>
        <dbReference type="Pfam" id="PF03717"/>
    </source>
</evidence>
<dbReference type="Pfam" id="PF03717">
    <property type="entry name" value="PBP_dimer"/>
    <property type="match status" value="1"/>
</dbReference>
<dbReference type="EMBL" id="CAKMMF010000055">
    <property type="protein sequence ID" value="CAH1225933.1"/>
    <property type="molecule type" value="Genomic_DNA"/>
</dbReference>
<accession>A0ABN8HAD0</accession>
<comment type="subcellular location">
    <subcellularLocation>
        <location evidence="1">Membrane</location>
    </subcellularLocation>
</comment>
<evidence type="ECO:0000256" key="4">
    <source>
        <dbReference type="SAM" id="Phobius"/>
    </source>
</evidence>